<protein>
    <submittedName>
        <fullName evidence="1">Uncharacterized protein</fullName>
    </submittedName>
</protein>
<dbReference type="AlphaFoldDB" id="A0A834ITA1"/>
<keyword evidence="2" id="KW-1185">Reference proteome</keyword>
<proteinExistence type="predicted"/>
<gene>
    <name evidence="1" type="ORF">GWI33_021953</name>
</gene>
<dbReference type="EMBL" id="JAACXV010000075">
    <property type="protein sequence ID" value="KAF7284572.1"/>
    <property type="molecule type" value="Genomic_DNA"/>
</dbReference>
<name>A0A834ITA1_RHYFE</name>
<sequence length="71" mass="8242">MNTLKIKSPADLFAKFSQKSAPPQQLKAQPFYKFHFLCEDFRKRIVDGKGINLETPIGFCRDPNWSIILKK</sequence>
<reference evidence="1" key="1">
    <citation type="submission" date="2020-08" db="EMBL/GenBank/DDBJ databases">
        <title>Genome sequencing and assembly of the red palm weevil Rhynchophorus ferrugineus.</title>
        <authorList>
            <person name="Dias G.B."/>
            <person name="Bergman C.M."/>
            <person name="Manee M."/>
        </authorList>
    </citation>
    <scope>NUCLEOTIDE SEQUENCE</scope>
    <source>
        <strain evidence="1">AA-2017</strain>
        <tissue evidence="1">Whole larva</tissue>
    </source>
</reference>
<accession>A0A834ITA1</accession>
<comment type="caution">
    <text evidence="1">The sequence shown here is derived from an EMBL/GenBank/DDBJ whole genome shotgun (WGS) entry which is preliminary data.</text>
</comment>
<dbReference type="Proteomes" id="UP000625711">
    <property type="component" value="Unassembled WGS sequence"/>
</dbReference>
<organism evidence="1 2">
    <name type="scientific">Rhynchophorus ferrugineus</name>
    <name type="common">Red palm weevil</name>
    <name type="synonym">Curculio ferrugineus</name>
    <dbReference type="NCBI Taxonomy" id="354439"/>
    <lineage>
        <taxon>Eukaryota</taxon>
        <taxon>Metazoa</taxon>
        <taxon>Ecdysozoa</taxon>
        <taxon>Arthropoda</taxon>
        <taxon>Hexapoda</taxon>
        <taxon>Insecta</taxon>
        <taxon>Pterygota</taxon>
        <taxon>Neoptera</taxon>
        <taxon>Endopterygota</taxon>
        <taxon>Coleoptera</taxon>
        <taxon>Polyphaga</taxon>
        <taxon>Cucujiformia</taxon>
        <taxon>Curculionidae</taxon>
        <taxon>Dryophthorinae</taxon>
        <taxon>Rhynchophorus</taxon>
    </lineage>
</organism>
<evidence type="ECO:0000313" key="2">
    <source>
        <dbReference type="Proteomes" id="UP000625711"/>
    </source>
</evidence>
<evidence type="ECO:0000313" key="1">
    <source>
        <dbReference type="EMBL" id="KAF7284572.1"/>
    </source>
</evidence>